<dbReference type="GeneID" id="87820136"/>
<feature type="region of interest" description="Disordered" evidence="6">
    <location>
        <begin position="1"/>
        <end position="38"/>
    </location>
</feature>
<protein>
    <recommendedName>
        <fullName evidence="7">BHLH domain-containing protein</fullName>
    </recommendedName>
</protein>
<feature type="domain" description="BHLH" evidence="7">
    <location>
        <begin position="32"/>
        <end position="83"/>
    </location>
</feature>
<evidence type="ECO:0000256" key="3">
    <source>
        <dbReference type="ARBA" id="ARBA00023125"/>
    </source>
</evidence>
<dbReference type="GO" id="GO:0005634">
    <property type="term" value="C:nucleus"/>
    <property type="evidence" value="ECO:0007669"/>
    <property type="project" value="UniProtKB-SubCell"/>
</dbReference>
<reference evidence="8" key="1">
    <citation type="journal article" date="2023" name="Mol. Phylogenet. Evol.">
        <title>Genome-scale phylogeny and comparative genomics of the fungal order Sordariales.</title>
        <authorList>
            <person name="Hensen N."/>
            <person name="Bonometti L."/>
            <person name="Westerberg I."/>
            <person name="Brannstrom I.O."/>
            <person name="Guillou S."/>
            <person name="Cros-Aarteil S."/>
            <person name="Calhoun S."/>
            <person name="Haridas S."/>
            <person name="Kuo A."/>
            <person name="Mondo S."/>
            <person name="Pangilinan J."/>
            <person name="Riley R."/>
            <person name="LaButti K."/>
            <person name="Andreopoulos B."/>
            <person name="Lipzen A."/>
            <person name="Chen C."/>
            <person name="Yan M."/>
            <person name="Daum C."/>
            <person name="Ng V."/>
            <person name="Clum A."/>
            <person name="Steindorff A."/>
            <person name="Ohm R.A."/>
            <person name="Martin F."/>
            <person name="Silar P."/>
            <person name="Natvig D.O."/>
            <person name="Lalanne C."/>
            <person name="Gautier V."/>
            <person name="Ament-Velasquez S.L."/>
            <person name="Kruys A."/>
            <person name="Hutchinson M.I."/>
            <person name="Powell A.J."/>
            <person name="Barry K."/>
            <person name="Miller A.N."/>
            <person name="Grigoriev I.V."/>
            <person name="Debuchy R."/>
            <person name="Gladieux P."/>
            <person name="Hiltunen Thoren M."/>
            <person name="Johannesson H."/>
        </authorList>
    </citation>
    <scope>NUCLEOTIDE SEQUENCE</scope>
    <source>
        <strain evidence="8">CBS 141.50</strain>
    </source>
</reference>
<dbReference type="PANTHER" id="PTHR15741:SF39">
    <property type="entry name" value="BHLH TRANSCRIPTION FACTOR (EUROFUNG)"/>
    <property type="match status" value="1"/>
</dbReference>
<dbReference type="Gene3D" id="4.10.280.10">
    <property type="entry name" value="Helix-loop-helix DNA-binding domain"/>
    <property type="match status" value="1"/>
</dbReference>
<dbReference type="PROSITE" id="PS50888">
    <property type="entry name" value="BHLH"/>
    <property type="match status" value="1"/>
</dbReference>
<gene>
    <name evidence="8" type="ORF">C8A04DRAFT_36429</name>
</gene>
<dbReference type="RefSeq" id="XP_062638034.1">
    <property type="nucleotide sequence ID" value="XM_062783523.1"/>
</dbReference>
<keyword evidence="4" id="KW-0804">Transcription</keyword>
<dbReference type="SMART" id="SM00353">
    <property type="entry name" value="HLH"/>
    <property type="match status" value="1"/>
</dbReference>
<evidence type="ECO:0000259" key="7">
    <source>
        <dbReference type="PROSITE" id="PS50888"/>
    </source>
</evidence>
<accession>A0AAN6V4D7</accession>
<evidence type="ECO:0000313" key="8">
    <source>
        <dbReference type="EMBL" id="KAK4144663.1"/>
    </source>
</evidence>
<dbReference type="AlphaFoldDB" id="A0AAN6V4D7"/>
<dbReference type="SUPFAM" id="SSF47459">
    <property type="entry name" value="HLH, helix-loop-helix DNA-binding domain"/>
    <property type="match status" value="1"/>
</dbReference>
<dbReference type="InterPro" id="IPR052207">
    <property type="entry name" value="Max-like/E-box_TFs"/>
</dbReference>
<evidence type="ECO:0000256" key="5">
    <source>
        <dbReference type="ARBA" id="ARBA00023242"/>
    </source>
</evidence>
<dbReference type="Pfam" id="PF23181">
    <property type="entry name" value="bHLH_INO4"/>
    <property type="match status" value="1"/>
</dbReference>
<comment type="caution">
    <text evidence="8">The sequence shown here is derived from an EMBL/GenBank/DDBJ whole genome shotgun (WGS) entry which is preliminary data.</text>
</comment>
<dbReference type="InterPro" id="IPR011598">
    <property type="entry name" value="bHLH_dom"/>
</dbReference>
<name>A0AAN6V4D7_9PEZI</name>
<evidence type="ECO:0000313" key="9">
    <source>
        <dbReference type="Proteomes" id="UP001302676"/>
    </source>
</evidence>
<proteinExistence type="predicted"/>
<feature type="compositionally biased region" description="Basic and acidic residues" evidence="6">
    <location>
        <begin position="1"/>
        <end position="12"/>
    </location>
</feature>
<dbReference type="Proteomes" id="UP001302676">
    <property type="component" value="Unassembled WGS sequence"/>
</dbReference>
<keyword evidence="5" id="KW-0539">Nucleus</keyword>
<evidence type="ECO:0000256" key="6">
    <source>
        <dbReference type="SAM" id="MobiDB-lite"/>
    </source>
</evidence>
<evidence type="ECO:0000256" key="4">
    <source>
        <dbReference type="ARBA" id="ARBA00023163"/>
    </source>
</evidence>
<keyword evidence="9" id="KW-1185">Reference proteome</keyword>
<dbReference type="InterPro" id="IPR057072">
    <property type="entry name" value="bHLH_INO4"/>
</dbReference>
<dbReference type="EMBL" id="MU853575">
    <property type="protein sequence ID" value="KAK4144663.1"/>
    <property type="molecule type" value="Genomic_DNA"/>
</dbReference>
<dbReference type="GO" id="GO:0000981">
    <property type="term" value="F:DNA-binding transcription factor activity, RNA polymerase II-specific"/>
    <property type="evidence" value="ECO:0007669"/>
    <property type="project" value="TreeGrafter"/>
</dbReference>
<keyword evidence="3" id="KW-0238">DNA-binding</keyword>
<dbReference type="InterPro" id="IPR036638">
    <property type="entry name" value="HLH_DNA-bd_sf"/>
</dbReference>
<dbReference type="GO" id="GO:0000978">
    <property type="term" value="F:RNA polymerase II cis-regulatory region sequence-specific DNA binding"/>
    <property type="evidence" value="ECO:0007669"/>
    <property type="project" value="TreeGrafter"/>
</dbReference>
<organism evidence="8 9">
    <name type="scientific">Dichotomopilus funicola</name>
    <dbReference type="NCBI Taxonomy" id="1934379"/>
    <lineage>
        <taxon>Eukaryota</taxon>
        <taxon>Fungi</taxon>
        <taxon>Dikarya</taxon>
        <taxon>Ascomycota</taxon>
        <taxon>Pezizomycotina</taxon>
        <taxon>Sordariomycetes</taxon>
        <taxon>Sordariomycetidae</taxon>
        <taxon>Sordariales</taxon>
        <taxon>Chaetomiaceae</taxon>
        <taxon>Dichotomopilus</taxon>
    </lineage>
</organism>
<reference evidence="8" key="2">
    <citation type="submission" date="2023-05" db="EMBL/GenBank/DDBJ databases">
        <authorList>
            <consortium name="Lawrence Berkeley National Laboratory"/>
            <person name="Steindorff A."/>
            <person name="Hensen N."/>
            <person name="Bonometti L."/>
            <person name="Westerberg I."/>
            <person name="Brannstrom I.O."/>
            <person name="Guillou S."/>
            <person name="Cros-Aarteil S."/>
            <person name="Calhoun S."/>
            <person name="Haridas S."/>
            <person name="Kuo A."/>
            <person name="Mondo S."/>
            <person name="Pangilinan J."/>
            <person name="Riley R."/>
            <person name="Labutti K."/>
            <person name="Andreopoulos B."/>
            <person name="Lipzen A."/>
            <person name="Chen C."/>
            <person name="Yanf M."/>
            <person name="Daum C."/>
            <person name="Ng V."/>
            <person name="Clum A."/>
            <person name="Ohm R."/>
            <person name="Martin F."/>
            <person name="Silar P."/>
            <person name="Natvig D."/>
            <person name="Lalanne C."/>
            <person name="Gautier V."/>
            <person name="Ament-Velasquez S.L."/>
            <person name="Kruys A."/>
            <person name="Hutchinson M.I."/>
            <person name="Powell A.J."/>
            <person name="Barry K."/>
            <person name="Miller A.N."/>
            <person name="Grigoriev I.V."/>
            <person name="Debuchy R."/>
            <person name="Gladieux P."/>
            <person name="Thoren M.H."/>
            <person name="Johannesson H."/>
        </authorList>
    </citation>
    <scope>NUCLEOTIDE SEQUENCE</scope>
    <source>
        <strain evidence="8">CBS 141.50</strain>
    </source>
</reference>
<dbReference type="PANTHER" id="PTHR15741">
    <property type="entry name" value="BASIC HELIX-LOOP-HELIX ZIP TRANSCRIPTION FACTOR"/>
    <property type="match status" value="1"/>
</dbReference>
<feature type="compositionally biased region" description="Basic and acidic residues" evidence="6">
    <location>
        <begin position="27"/>
        <end position="38"/>
    </location>
</feature>
<evidence type="ECO:0000256" key="1">
    <source>
        <dbReference type="ARBA" id="ARBA00004123"/>
    </source>
</evidence>
<keyword evidence="2" id="KW-0805">Transcription regulation</keyword>
<sequence length="107" mass="11830">MARSTRSDDRSSRSPSGSPGPANRKTRLTEAEKRANHLASEKKRRALIRAGFDRLSVIVPGLEGRARSEGIVLRGTIDHIRKLMIERRRMVEALEANGVAVDAELKA</sequence>
<comment type="subcellular location">
    <subcellularLocation>
        <location evidence="1">Nucleus</location>
    </subcellularLocation>
</comment>
<dbReference type="GO" id="GO:0046983">
    <property type="term" value="F:protein dimerization activity"/>
    <property type="evidence" value="ECO:0007669"/>
    <property type="project" value="InterPro"/>
</dbReference>
<evidence type="ECO:0000256" key="2">
    <source>
        <dbReference type="ARBA" id="ARBA00023015"/>
    </source>
</evidence>